<evidence type="ECO:0000256" key="1">
    <source>
        <dbReference type="SAM" id="MobiDB-lite"/>
    </source>
</evidence>
<evidence type="ECO:0000313" key="3">
    <source>
        <dbReference type="Proteomes" id="UP000712600"/>
    </source>
</evidence>
<feature type="region of interest" description="Disordered" evidence="1">
    <location>
        <begin position="1"/>
        <end position="55"/>
    </location>
</feature>
<feature type="region of interest" description="Disordered" evidence="1">
    <location>
        <begin position="156"/>
        <end position="193"/>
    </location>
</feature>
<proteinExistence type="predicted"/>
<dbReference type="EMBL" id="QGKX02001347">
    <property type="protein sequence ID" value="KAF3522105.1"/>
    <property type="molecule type" value="Genomic_DNA"/>
</dbReference>
<feature type="compositionally biased region" description="Basic and acidic residues" evidence="1">
    <location>
        <begin position="27"/>
        <end position="44"/>
    </location>
</feature>
<protein>
    <submittedName>
        <fullName evidence="2">Uncharacterized protein</fullName>
    </submittedName>
</protein>
<comment type="caution">
    <text evidence="2">The sequence shown here is derived from an EMBL/GenBank/DDBJ whole genome shotgun (WGS) entry which is preliminary data.</text>
</comment>
<dbReference type="AlphaFoldDB" id="A0A8S9PJB8"/>
<organism evidence="2 3">
    <name type="scientific">Brassica cretica</name>
    <name type="common">Mustard</name>
    <dbReference type="NCBI Taxonomy" id="69181"/>
    <lineage>
        <taxon>Eukaryota</taxon>
        <taxon>Viridiplantae</taxon>
        <taxon>Streptophyta</taxon>
        <taxon>Embryophyta</taxon>
        <taxon>Tracheophyta</taxon>
        <taxon>Spermatophyta</taxon>
        <taxon>Magnoliopsida</taxon>
        <taxon>eudicotyledons</taxon>
        <taxon>Gunneridae</taxon>
        <taxon>Pentapetalae</taxon>
        <taxon>rosids</taxon>
        <taxon>malvids</taxon>
        <taxon>Brassicales</taxon>
        <taxon>Brassicaceae</taxon>
        <taxon>Brassiceae</taxon>
        <taxon>Brassica</taxon>
    </lineage>
</organism>
<evidence type="ECO:0000313" key="2">
    <source>
        <dbReference type="EMBL" id="KAF3522105.1"/>
    </source>
</evidence>
<accession>A0A8S9PJB8</accession>
<gene>
    <name evidence="2" type="ORF">F2Q69_00047407</name>
</gene>
<feature type="compositionally biased region" description="Polar residues" evidence="1">
    <location>
        <begin position="161"/>
        <end position="171"/>
    </location>
</feature>
<name>A0A8S9PJB8_BRACR</name>
<sequence>MERISLPPNRETLPLYEDVATNPAPPHEVEGHYFDEMQGDRPFNDKMGASGSKLSHTELSPICSLSEDRLHVSMRLGPVPAEPKATITLPMGPPPKRSGRIAAKVLGKRKPPTQTAEKRVDTSPDLFLLNQRLLSLSLWALLLNDLAESQLKSWESENPLLKQQRNESTPAPSREQALRDEGSQKFRARPKES</sequence>
<reference evidence="2" key="1">
    <citation type="submission" date="2019-12" db="EMBL/GenBank/DDBJ databases">
        <title>Genome sequencing and annotation of Brassica cretica.</title>
        <authorList>
            <person name="Studholme D.J."/>
            <person name="Sarris P."/>
        </authorList>
    </citation>
    <scope>NUCLEOTIDE SEQUENCE</scope>
    <source>
        <strain evidence="2">PFS-109/04</strain>
        <tissue evidence="2">Leaf</tissue>
    </source>
</reference>
<dbReference type="Proteomes" id="UP000712600">
    <property type="component" value="Unassembled WGS sequence"/>
</dbReference>
<feature type="compositionally biased region" description="Basic and acidic residues" evidence="1">
    <location>
        <begin position="176"/>
        <end position="193"/>
    </location>
</feature>